<sequence>MTKKRIAAAVSAAVAALAMVLLPAAPAFAKIQPVDVSCTNQGGNQPGGQQPSCQGGGLTQNTENQNPAGQAPPGHNP</sequence>
<evidence type="ECO:0000313" key="4">
    <source>
        <dbReference type="Proteomes" id="UP000605897"/>
    </source>
</evidence>
<evidence type="ECO:0000313" key="3">
    <source>
        <dbReference type="EMBL" id="GHF02852.1"/>
    </source>
</evidence>
<keyword evidence="4" id="KW-1185">Reference proteome</keyword>
<reference evidence="4" key="1">
    <citation type="journal article" date="2019" name="Int. J. Syst. Evol. Microbiol.">
        <title>The Global Catalogue of Microorganisms (GCM) 10K type strain sequencing project: providing services to taxonomists for standard genome sequencing and annotation.</title>
        <authorList>
            <consortium name="The Broad Institute Genomics Platform"/>
            <consortium name="The Broad Institute Genome Sequencing Center for Infectious Disease"/>
            <person name="Wu L."/>
            <person name="Ma J."/>
        </authorList>
    </citation>
    <scope>NUCLEOTIDE SEQUENCE [LARGE SCALE GENOMIC DNA]</scope>
    <source>
        <strain evidence="4">CGMCC 4.7677</strain>
    </source>
</reference>
<accession>A0ABQ3J4Y2</accession>
<feature type="compositionally biased region" description="Low complexity" evidence="1">
    <location>
        <begin position="40"/>
        <end position="53"/>
    </location>
</feature>
<comment type="caution">
    <text evidence="3">The sequence shown here is derived from an EMBL/GenBank/DDBJ whole genome shotgun (WGS) entry which is preliminary data.</text>
</comment>
<feature type="signal peptide" evidence="2">
    <location>
        <begin position="1"/>
        <end position="29"/>
    </location>
</feature>
<protein>
    <recommendedName>
        <fullName evidence="5">Secreted protein</fullName>
    </recommendedName>
</protein>
<evidence type="ECO:0000256" key="1">
    <source>
        <dbReference type="SAM" id="MobiDB-lite"/>
    </source>
</evidence>
<feature type="chain" id="PRO_5045122458" description="Secreted protein" evidence="2">
    <location>
        <begin position="30"/>
        <end position="77"/>
    </location>
</feature>
<dbReference type="RefSeq" id="WP_191246111.1">
    <property type="nucleotide sequence ID" value="NZ_BNAU01000004.1"/>
</dbReference>
<evidence type="ECO:0000256" key="2">
    <source>
        <dbReference type="SAM" id="SignalP"/>
    </source>
</evidence>
<gene>
    <name evidence="3" type="ORF">GCM10017786_40330</name>
</gene>
<evidence type="ECO:0008006" key="5">
    <source>
        <dbReference type="Google" id="ProtNLM"/>
    </source>
</evidence>
<feature type="region of interest" description="Disordered" evidence="1">
    <location>
        <begin position="38"/>
        <end position="77"/>
    </location>
</feature>
<organism evidence="3 4">
    <name type="scientific">Amycolatopsis deserti</name>
    <dbReference type="NCBI Taxonomy" id="185696"/>
    <lineage>
        <taxon>Bacteria</taxon>
        <taxon>Bacillati</taxon>
        <taxon>Actinomycetota</taxon>
        <taxon>Actinomycetes</taxon>
        <taxon>Pseudonocardiales</taxon>
        <taxon>Pseudonocardiaceae</taxon>
        <taxon>Amycolatopsis</taxon>
    </lineage>
</organism>
<dbReference type="EMBL" id="BNAU01000004">
    <property type="protein sequence ID" value="GHF02852.1"/>
    <property type="molecule type" value="Genomic_DNA"/>
</dbReference>
<feature type="compositionally biased region" description="Polar residues" evidence="1">
    <location>
        <begin position="59"/>
        <end position="68"/>
    </location>
</feature>
<keyword evidence="2" id="KW-0732">Signal</keyword>
<proteinExistence type="predicted"/>
<dbReference type="Proteomes" id="UP000605897">
    <property type="component" value="Unassembled WGS sequence"/>
</dbReference>
<name>A0ABQ3J4Y2_9PSEU</name>